<keyword evidence="3" id="KW-1185">Reference proteome</keyword>
<dbReference type="EMBL" id="JBHTIF010000006">
    <property type="protein sequence ID" value="MFD0727584.1"/>
    <property type="molecule type" value="Genomic_DNA"/>
</dbReference>
<proteinExistence type="predicted"/>
<comment type="caution">
    <text evidence="2">The sequence shown here is derived from an EMBL/GenBank/DDBJ whole genome shotgun (WGS) entry which is preliminary data.</text>
</comment>
<organism evidence="2 3">
    <name type="scientific">Lysobacter brunescens</name>
    <dbReference type="NCBI Taxonomy" id="262323"/>
    <lineage>
        <taxon>Bacteria</taxon>
        <taxon>Pseudomonadati</taxon>
        <taxon>Pseudomonadota</taxon>
        <taxon>Gammaproteobacteria</taxon>
        <taxon>Lysobacterales</taxon>
        <taxon>Lysobacteraceae</taxon>
        <taxon>Lysobacter</taxon>
    </lineage>
</organism>
<dbReference type="Proteomes" id="UP001597110">
    <property type="component" value="Unassembled WGS sequence"/>
</dbReference>
<sequence length="140" mass="15621">MTETPHYLHLPPGSPLPDIGHLSPFRALVIIEAQVESGWQGKVSDWLVQSGCLYMMAWGHDCTTWDDSVDIANLEAFDYGDIPDECDVFTTWHADESLGEVFDFCKRHARHPVVDLPRVVLVHVALHSDATCMIEAYAAA</sequence>
<gene>
    <name evidence="2" type="ORF">ACFQ0E_18485</name>
</gene>
<feature type="domain" description="DUF7684" evidence="1">
    <location>
        <begin position="6"/>
        <end position="139"/>
    </location>
</feature>
<evidence type="ECO:0000313" key="2">
    <source>
        <dbReference type="EMBL" id="MFD0727584.1"/>
    </source>
</evidence>
<reference evidence="3" key="1">
    <citation type="journal article" date="2019" name="Int. J. Syst. Evol. Microbiol.">
        <title>The Global Catalogue of Microorganisms (GCM) 10K type strain sequencing project: providing services to taxonomists for standard genome sequencing and annotation.</title>
        <authorList>
            <consortium name="The Broad Institute Genomics Platform"/>
            <consortium name="The Broad Institute Genome Sequencing Center for Infectious Disease"/>
            <person name="Wu L."/>
            <person name="Ma J."/>
        </authorList>
    </citation>
    <scope>NUCLEOTIDE SEQUENCE [LARGE SCALE GENOMIC DNA]</scope>
    <source>
        <strain evidence="3">CCUG 55585</strain>
    </source>
</reference>
<dbReference type="Pfam" id="PF24733">
    <property type="entry name" value="DUF7684"/>
    <property type="match status" value="1"/>
</dbReference>
<evidence type="ECO:0000313" key="3">
    <source>
        <dbReference type="Proteomes" id="UP001597110"/>
    </source>
</evidence>
<protein>
    <recommendedName>
        <fullName evidence="1">DUF7684 domain-containing protein</fullName>
    </recommendedName>
</protein>
<dbReference type="InterPro" id="IPR056101">
    <property type="entry name" value="DUF7684"/>
</dbReference>
<evidence type="ECO:0000259" key="1">
    <source>
        <dbReference type="Pfam" id="PF24733"/>
    </source>
</evidence>
<dbReference type="RefSeq" id="WP_386826383.1">
    <property type="nucleotide sequence ID" value="NZ_JBHTIF010000006.1"/>
</dbReference>
<accession>A0ABW2YH94</accession>
<name>A0ABW2YH94_9GAMM</name>